<dbReference type="RefSeq" id="WP_148955172.1">
    <property type="nucleotide sequence ID" value="NZ_VTEG01000028.1"/>
</dbReference>
<dbReference type="Proteomes" id="UP000325182">
    <property type="component" value="Unassembled WGS sequence"/>
</dbReference>
<evidence type="ECO:0000313" key="1">
    <source>
        <dbReference type="EMBL" id="TYR95701.1"/>
    </source>
</evidence>
<dbReference type="AlphaFoldDB" id="A0A5D4M2E8"/>
<dbReference type="InterPro" id="IPR027434">
    <property type="entry name" value="Homing_endonucl"/>
</dbReference>
<evidence type="ECO:0000313" key="2">
    <source>
        <dbReference type="Proteomes" id="UP000325182"/>
    </source>
</evidence>
<protein>
    <recommendedName>
        <fullName evidence="3">Homing endonuclease LAGLIDADG domain-containing protein</fullName>
    </recommendedName>
</protein>
<sequence>MEKDKTSYSLEEMQAAFLAGLCDGEACYSIERRRVRNKKGLIKEYFYPSVRLAMKSQQTIKTARKMTGFGKVYEQKHGMWLLYLYGDEAKVFFKRVKPYMVTKKAEAEMVLEFIENGNRENGREYFEKVRELKRIPQ</sequence>
<dbReference type="SUPFAM" id="SSF55608">
    <property type="entry name" value="Homing endonucleases"/>
    <property type="match status" value="1"/>
</dbReference>
<reference evidence="1 2" key="1">
    <citation type="submission" date="2019-08" db="EMBL/GenBank/DDBJ databases">
        <title>Bacillus genomes from the desert of Cuatro Cienegas, Coahuila.</title>
        <authorList>
            <person name="Olmedo-Alvarez G."/>
        </authorList>
    </citation>
    <scope>NUCLEOTIDE SEQUENCE [LARGE SCALE GENOMIC DNA]</scope>
    <source>
        <strain evidence="1 2">CH128b_4D</strain>
    </source>
</reference>
<proteinExistence type="predicted"/>
<organism evidence="1 2">
    <name type="scientific">Rossellomorea vietnamensis</name>
    <dbReference type="NCBI Taxonomy" id="218284"/>
    <lineage>
        <taxon>Bacteria</taxon>
        <taxon>Bacillati</taxon>
        <taxon>Bacillota</taxon>
        <taxon>Bacilli</taxon>
        <taxon>Bacillales</taxon>
        <taxon>Bacillaceae</taxon>
        <taxon>Rossellomorea</taxon>
    </lineage>
</organism>
<dbReference type="EMBL" id="VTEG01000028">
    <property type="protein sequence ID" value="TYR95701.1"/>
    <property type="molecule type" value="Genomic_DNA"/>
</dbReference>
<gene>
    <name evidence="1" type="ORF">FZC84_21145</name>
</gene>
<comment type="caution">
    <text evidence="1">The sequence shown here is derived from an EMBL/GenBank/DDBJ whole genome shotgun (WGS) entry which is preliminary data.</text>
</comment>
<evidence type="ECO:0008006" key="3">
    <source>
        <dbReference type="Google" id="ProtNLM"/>
    </source>
</evidence>
<name>A0A5D4M2E8_9BACI</name>
<dbReference type="Gene3D" id="3.10.28.10">
    <property type="entry name" value="Homing endonucleases"/>
    <property type="match status" value="1"/>
</dbReference>
<accession>A0A5D4M2E8</accession>